<accession>A0A372P0S4</accession>
<feature type="region of interest" description="Disordered" evidence="1">
    <location>
        <begin position="45"/>
        <end position="64"/>
    </location>
</feature>
<dbReference type="AlphaFoldDB" id="A0A372P0S4"/>
<comment type="caution">
    <text evidence="2">The sequence shown here is derived from an EMBL/GenBank/DDBJ whole genome shotgun (WGS) entry which is preliminary data.</text>
</comment>
<evidence type="ECO:0000256" key="1">
    <source>
        <dbReference type="SAM" id="MobiDB-lite"/>
    </source>
</evidence>
<evidence type="ECO:0000313" key="3">
    <source>
        <dbReference type="Proteomes" id="UP000264217"/>
    </source>
</evidence>
<dbReference type="OrthoDB" id="799492at2"/>
<protein>
    <submittedName>
        <fullName evidence="2">Bacteriocin</fullName>
    </submittedName>
</protein>
<evidence type="ECO:0000313" key="2">
    <source>
        <dbReference type="EMBL" id="RFZ95724.1"/>
    </source>
</evidence>
<organism evidence="2 3">
    <name type="scientific">Mucilaginibacter conchicola</name>
    <dbReference type="NCBI Taxonomy" id="2303333"/>
    <lineage>
        <taxon>Bacteria</taxon>
        <taxon>Pseudomonadati</taxon>
        <taxon>Bacteroidota</taxon>
        <taxon>Sphingobacteriia</taxon>
        <taxon>Sphingobacteriales</taxon>
        <taxon>Sphingobacteriaceae</taxon>
        <taxon>Mucilaginibacter</taxon>
    </lineage>
</organism>
<gene>
    <name evidence="2" type="ORF">D0C36_09460</name>
</gene>
<sequence length="79" mass="8087">MKMQELNEKELMEVNGGGLLGLGGNDSSSQSGLAGGLSIGNLLSFSNQTQDGDESSSTSFSLGNGIDASLQQLTKSIFS</sequence>
<name>A0A372P0S4_9SPHI</name>
<dbReference type="EMBL" id="QWDC01000001">
    <property type="protein sequence ID" value="RFZ95724.1"/>
    <property type="molecule type" value="Genomic_DNA"/>
</dbReference>
<dbReference type="NCBIfam" id="TIGR01847">
    <property type="entry name" value="bacteriocin_sig"/>
    <property type="match status" value="1"/>
</dbReference>
<dbReference type="Proteomes" id="UP000264217">
    <property type="component" value="Unassembled WGS sequence"/>
</dbReference>
<feature type="compositionally biased region" description="Polar residues" evidence="1">
    <location>
        <begin position="45"/>
        <end position="62"/>
    </location>
</feature>
<dbReference type="RefSeq" id="WP_117391274.1">
    <property type="nucleotide sequence ID" value="NZ_QWDC01000001.1"/>
</dbReference>
<dbReference type="InterPro" id="IPR010133">
    <property type="entry name" value="Bacteriocin_signal_seq"/>
</dbReference>
<keyword evidence="3" id="KW-1185">Reference proteome</keyword>
<reference evidence="2 3" key="1">
    <citation type="submission" date="2018-08" db="EMBL/GenBank/DDBJ databases">
        <title>Mucilaginibacter sp. MYSH2.</title>
        <authorList>
            <person name="Seo T."/>
        </authorList>
    </citation>
    <scope>NUCLEOTIDE SEQUENCE [LARGE SCALE GENOMIC DNA]</scope>
    <source>
        <strain evidence="2 3">MYSH2</strain>
    </source>
</reference>
<proteinExistence type="predicted"/>